<comment type="caution">
    <text evidence="2">The sequence shown here is derived from an EMBL/GenBank/DDBJ whole genome shotgun (WGS) entry which is preliminary data.</text>
</comment>
<reference evidence="2 3" key="1">
    <citation type="submission" date="2015-09" db="EMBL/GenBank/DDBJ databases">
        <title>Genome announcement of multiple Pseudomonas syringae strains.</title>
        <authorList>
            <person name="Thakur S."/>
            <person name="Wang P.W."/>
            <person name="Gong Y."/>
            <person name="Weir B.S."/>
            <person name="Guttman D.S."/>
        </authorList>
    </citation>
    <scope>NUCLEOTIDE SEQUENCE [LARGE SCALE GENOMIC DNA]</scope>
    <source>
        <strain evidence="2 3">ICMP3882</strain>
    </source>
</reference>
<sequence length="1261" mass="138892">MTIGSLSSGPCCETGKLIVQVMGKDHAPHQKLLLSSKDGGCTYPSRPETLEREPYSFRLEVWDHVAETQLELEIATTEGEPIRLPLLGDTKVTPRQADAQFNQIIPVLPFVALPGSKSPYDLGTPVLARAGYVYVFYRQRLWRELEVRISDTGTTYHDIDVARFRQDEGFTRGERAAIGVALEDIWLPGMWNNRRVLDVELCFSEIQLSASRLERLEQDAALRTQRCSRPDLSYSKERFNRLYKGRPDGEAMLRAFSGFNMLDKVQQLTLAPITAARLNLELSVFPVSLAAPQRARQPGYERLLEHPALYLCDLSGQFPARALEQANAFLAEADKGRAVRDTHYLELSALTDAMQASLPAGEDDSTDNLVLWEAQPGVTDVLSKARQRQVCGVLLDDSYHRTRHLRQRLDTHQHLLGVCASYAIQHPHHASALLVHQLIVPPTVGGAKNPLNEVITSLSDTGRQAVNQCTATVQRALVWRHMIAVQNLLVESLQRRITLQTVADHLSQDGFEYVSALYDLSRSLTTLALMPSNVDPLAPGGTIVDAVTQVGFLEAKVSQGQTLLSQITNDSTHPLHLMLWPESDLESVCRPYEAPLDEDRNLGDGRFRATELARFENFPAPDPATQLTLDATLLANLLAGDSLQNFFLINNGKATTAALVGIFENLQGAVDAAENAVGRAEQTLASSKVAAAKADTKSQSAIEQLAKAHDEPVSNARRINIHRQGRGVQQLRSMMPEHFGAAFLLKRNRVTPQHYVFGLEDLPTRSAMPNARYGEYLDPNGNPFRDIDPPFNPHGPLTSGEHHVLVIPRTHKTARLVGDINRKLKAAQEAGHAVGKAENAYVRARSGLSQAIENLDATKSGPVYRFLASTRFCVAVLMLEIWNVSSEGDALRQTIREKNSLRAGVGMIAAITDLTIAGEALAVKLTGAQPTQILSRKIFYTISDEVAGRWLGAKLGGALTKQLSLRLSAQLLSGSLLAGVNLYDAWHAWQWDDPAMYGYLIISAGGLASVAGSAFGGATIFMGLNPLGWLALLLLSIGIGLVLILSATPLETWLKSGPFGKADTIDQHLQDPTEALYRLISLLAGIRISISKNPVYEPQAKFNFRAEIPQPIRSANTVIRIESRLPGLIGSLDGLSINAECRLVRINGNLDKQGMYYKTGTEVSDLAELPKGQRISTESLELYFSTPKTVDTDNWSRHTHNFRWAVRAQFILTRGNEIRYFPAPALKDPTQYSSAQAKPDFTKINQPFWADEVVHEGSSNE</sequence>
<proteinExistence type="predicted"/>
<dbReference type="EMBL" id="LJRF01000155">
    <property type="protein sequence ID" value="KPY44815.1"/>
    <property type="molecule type" value="Genomic_DNA"/>
</dbReference>
<evidence type="ECO:0000313" key="2">
    <source>
        <dbReference type="EMBL" id="KPY44815.1"/>
    </source>
</evidence>
<dbReference type="PATRIC" id="fig|55398.3.peg.4643"/>
<evidence type="ECO:0000256" key="1">
    <source>
        <dbReference type="SAM" id="Phobius"/>
    </source>
</evidence>
<name>A0A0Q0BDC5_PSESI</name>
<dbReference type="CDD" id="cd20705">
    <property type="entry name" value="MIX_I"/>
    <property type="match status" value="1"/>
</dbReference>
<feature type="transmembrane region" description="Helical" evidence="1">
    <location>
        <begin position="998"/>
        <end position="1021"/>
    </location>
</feature>
<dbReference type="Proteomes" id="UP000050554">
    <property type="component" value="Unassembled WGS sequence"/>
</dbReference>
<protein>
    <submittedName>
        <fullName evidence="2">Uncharacterized protein</fullName>
    </submittedName>
</protein>
<keyword evidence="1" id="KW-0812">Transmembrane</keyword>
<dbReference type="RefSeq" id="WP_004880662.1">
    <property type="nucleotide sequence ID" value="NZ_LJRF01000155.1"/>
</dbReference>
<dbReference type="AlphaFoldDB" id="A0A0Q0BDC5"/>
<evidence type="ECO:0000313" key="3">
    <source>
        <dbReference type="Proteomes" id="UP000050554"/>
    </source>
</evidence>
<feature type="transmembrane region" description="Helical" evidence="1">
    <location>
        <begin position="1027"/>
        <end position="1047"/>
    </location>
</feature>
<accession>A0A0Q0BDC5</accession>
<keyword evidence="1" id="KW-1133">Transmembrane helix</keyword>
<organism evidence="2 3">
    <name type="scientific">Pseudomonas syringae pv. ribicola</name>
    <dbReference type="NCBI Taxonomy" id="55398"/>
    <lineage>
        <taxon>Bacteria</taxon>
        <taxon>Pseudomonadati</taxon>
        <taxon>Pseudomonadota</taxon>
        <taxon>Gammaproteobacteria</taxon>
        <taxon>Pseudomonadales</taxon>
        <taxon>Pseudomonadaceae</taxon>
        <taxon>Pseudomonas</taxon>
    </lineage>
</organism>
<keyword evidence="1" id="KW-0472">Membrane</keyword>
<gene>
    <name evidence="2" type="ORF">ALO47_03708</name>
</gene>